<evidence type="ECO:0000256" key="2">
    <source>
        <dbReference type="SAM" id="Phobius"/>
    </source>
</evidence>
<keyword evidence="2" id="KW-0472">Membrane</keyword>
<feature type="compositionally biased region" description="Low complexity" evidence="1">
    <location>
        <begin position="162"/>
        <end position="177"/>
    </location>
</feature>
<feature type="region of interest" description="Disordered" evidence="1">
    <location>
        <begin position="1"/>
        <end position="215"/>
    </location>
</feature>
<keyword evidence="2" id="KW-0812">Transmembrane</keyword>
<reference evidence="3" key="2">
    <citation type="submission" date="2023-05" db="EMBL/GenBank/DDBJ databases">
        <authorList>
            <consortium name="Lawrence Berkeley National Laboratory"/>
            <person name="Steindorff A."/>
            <person name="Hensen N."/>
            <person name="Bonometti L."/>
            <person name="Westerberg I."/>
            <person name="Brannstrom I.O."/>
            <person name="Guillou S."/>
            <person name="Cros-Aarteil S."/>
            <person name="Calhoun S."/>
            <person name="Haridas S."/>
            <person name="Kuo A."/>
            <person name="Mondo S."/>
            <person name="Pangilinan J."/>
            <person name="Riley R."/>
            <person name="Labutti K."/>
            <person name="Andreopoulos B."/>
            <person name="Lipzen A."/>
            <person name="Chen C."/>
            <person name="Yanf M."/>
            <person name="Daum C."/>
            <person name="Ng V."/>
            <person name="Clum A."/>
            <person name="Ohm R."/>
            <person name="Martin F."/>
            <person name="Silar P."/>
            <person name="Natvig D."/>
            <person name="Lalanne C."/>
            <person name="Gautier V."/>
            <person name="Ament-Velasquez S.L."/>
            <person name="Kruys A."/>
            <person name="Hutchinson M.I."/>
            <person name="Powell A.J."/>
            <person name="Barry K."/>
            <person name="Miller A.N."/>
            <person name="Grigoriev I.V."/>
            <person name="Debuchy R."/>
            <person name="Gladieux P."/>
            <person name="Thoren M.H."/>
            <person name="Johannesson H."/>
        </authorList>
    </citation>
    <scope>NUCLEOTIDE SEQUENCE</scope>
    <source>
        <strain evidence="3">CBS 359.72</strain>
    </source>
</reference>
<evidence type="ECO:0000256" key="1">
    <source>
        <dbReference type="SAM" id="MobiDB-lite"/>
    </source>
</evidence>
<reference evidence="3" key="1">
    <citation type="journal article" date="2023" name="Mol. Phylogenet. Evol.">
        <title>Genome-scale phylogeny and comparative genomics of the fungal order Sordariales.</title>
        <authorList>
            <person name="Hensen N."/>
            <person name="Bonometti L."/>
            <person name="Westerberg I."/>
            <person name="Brannstrom I.O."/>
            <person name="Guillou S."/>
            <person name="Cros-Aarteil S."/>
            <person name="Calhoun S."/>
            <person name="Haridas S."/>
            <person name="Kuo A."/>
            <person name="Mondo S."/>
            <person name="Pangilinan J."/>
            <person name="Riley R."/>
            <person name="LaButti K."/>
            <person name="Andreopoulos B."/>
            <person name="Lipzen A."/>
            <person name="Chen C."/>
            <person name="Yan M."/>
            <person name="Daum C."/>
            <person name="Ng V."/>
            <person name="Clum A."/>
            <person name="Steindorff A."/>
            <person name="Ohm R.A."/>
            <person name="Martin F."/>
            <person name="Silar P."/>
            <person name="Natvig D.O."/>
            <person name="Lalanne C."/>
            <person name="Gautier V."/>
            <person name="Ament-Velasquez S.L."/>
            <person name="Kruys A."/>
            <person name="Hutchinson M.I."/>
            <person name="Powell A.J."/>
            <person name="Barry K."/>
            <person name="Miller A.N."/>
            <person name="Grigoriev I.V."/>
            <person name="Debuchy R."/>
            <person name="Gladieux P."/>
            <person name="Hiltunen Thoren M."/>
            <person name="Johannesson H."/>
        </authorList>
    </citation>
    <scope>NUCLEOTIDE SEQUENCE</scope>
    <source>
        <strain evidence="3">CBS 359.72</strain>
    </source>
</reference>
<sequence length="335" mass="35535">MELQSPQQGAGEAESRPMTPSYDSPYYHGPDDVNPDNATTRGVNTPIPSRPRGGSPGYTSHVRSASGTIWDGSPSPLPQPQVRRSNKPRPSSAISFPDYRALEYGSPAVFPDRWSYDRKRMPSPSPPRAPSAPSSRPGTPAVSDYGDISDTGFSRPASTFVGSRSSSRRPSLGPSSSVELTDINPSAATSSTPTVKVMPPPPPVYGDSQDKPQLSPHFQRSYHFLTDEEMEMLSRPPPTQPPMTASSLPPPPSPSFDKQESILPNPANNGRRNHPGRNGGGGGGEIKVKPGCTGMCHIAPAQAVLGKFGAWLMGVVLPVSFGLLTGCIASMLPGR</sequence>
<keyword evidence="4" id="KW-1185">Reference proteome</keyword>
<protein>
    <submittedName>
        <fullName evidence="3">Uncharacterized protein</fullName>
    </submittedName>
</protein>
<gene>
    <name evidence="3" type="ORF">C7999DRAFT_42951</name>
</gene>
<feature type="compositionally biased region" description="Polar residues" evidence="1">
    <location>
        <begin position="36"/>
        <end position="47"/>
    </location>
</feature>
<name>A0AAN7HL76_9PEZI</name>
<comment type="caution">
    <text evidence="3">The sequence shown here is derived from an EMBL/GenBank/DDBJ whole genome shotgun (WGS) entry which is preliminary data.</text>
</comment>
<proteinExistence type="predicted"/>
<evidence type="ECO:0000313" key="4">
    <source>
        <dbReference type="Proteomes" id="UP001303647"/>
    </source>
</evidence>
<dbReference type="EMBL" id="MU857698">
    <property type="protein sequence ID" value="KAK4245538.1"/>
    <property type="molecule type" value="Genomic_DNA"/>
</dbReference>
<feature type="transmembrane region" description="Helical" evidence="2">
    <location>
        <begin position="308"/>
        <end position="332"/>
    </location>
</feature>
<feature type="region of interest" description="Disordered" evidence="1">
    <location>
        <begin position="231"/>
        <end position="285"/>
    </location>
</feature>
<dbReference type="AlphaFoldDB" id="A0AAN7HL76"/>
<accession>A0AAN7HL76</accession>
<organism evidence="3 4">
    <name type="scientific">Corynascus novoguineensis</name>
    <dbReference type="NCBI Taxonomy" id="1126955"/>
    <lineage>
        <taxon>Eukaryota</taxon>
        <taxon>Fungi</taxon>
        <taxon>Dikarya</taxon>
        <taxon>Ascomycota</taxon>
        <taxon>Pezizomycotina</taxon>
        <taxon>Sordariomycetes</taxon>
        <taxon>Sordariomycetidae</taxon>
        <taxon>Sordariales</taxon>
        <taxon>Chaetomiaceae</taxon>
        <taxon>Corynascus</taxon>
    </lineage>
</organism>
<evidence type="ECO:0000313" key="3">
    <source>
        <dbReference type="EMBL" id="KAK4245538.1"/>
    </source>
</evidence>
<dbReference type="Proteomes" id="UP001303647">
    <property type="component" value="Unassembled WGS sequence"/>
</dbReference>
<keyword evidence="2" id="KW-1133">Transmembrane helix</keyword>